<reference evidence="2 3" key="1">
    <citation type="submission" date="2020-10" db="EMBL/GenBank/DDBJ databases">
        <title>Wide distribution of Phycisphaera-like planctomycetes from WD2101 soil group in peatlands and genome analysis of the first cultivated representative.</title>
        <authorList>
            <person name="Dedysh S.N."/>
            <person name="Beletsky A.V."/>
            <person name="Ivanova A."/>
            <person name="Kulichevskaya I.S."/>
            <person name="Suzina N.E."/>
            <person name="Philippov D.A."/>
            <person name="Rakitin A.L."/>
            <person name="Mardanov A.V."/>
            <person name="Ravin N.V."/>
        </authorList>
    </citation>
    <scope>NUCLEOTIDE SEQUENCE [LARGE SCALE GENOMIC DNA]</scope>
    <source>
        <strain evidence="2 3">M1803</strain>
    </source>
</reference>
<organism evidence="2 3">
    <name type="scientific">Humisphaera borealis</name>
    <dbReference type="NCBI Taxonomy" id="2807512"/>
    <lineage>
        <taxon>Bacteria</taxon>
        <taxon>Pseudomonadati</taxon>
        <taxon>Planctomycetota</taxon>
        <taxon>Phycisphaerae</taxon>
        <taxon>Tepidisphaerales</taxon>
        <taxon>Tepidisphaeraceae</taxon>
        <taxon>Humisphaera</taxon>
    </lineage>
</organism>
<name>A0A7M2WRI5_9BACT</name>
<protein>
    <submittedName>
        <fullName evidence="2">Glycosyltransferase family 4 protein</fullName>
    </submittedName>
</protein>
<dbReference type="Pfam" id="PF13692">
    <property type="entry name" value="Glyco_trans_1_4"/>
    <property type="match status" value="1"/>
</dbReference>
<dbReference type="RefSeq" id="WP_206290672.1">
    <property type="nucleotide sequence ID" value="NZ_CP063458.1"/>
</dbReference>
<evidence type="ECO:0000313" key="2">
    <source>
        <dbReference type="EMBL" id="QOV87762.1"/>
    </source>
</evidence>
<dbReference type="Gene3D" id="3.40.50.2000">
    <property type="entry name" value="Glycogen Phosphorylase B"/>
    <property type="match status" value="2"/>
</dbReference>
<gene>
    <name evidence="2" type="ORF">IPV69_15890</name>
</gene>
<dbReference type="SUPFAM" id="SSF53756">
    <property type="entry name" value="UDP-Glycosyltransferase/glycogen phosphorylase"/>
    <property type="match status" value="1"/>
</dbReference>
<dbReference type="EMBL" id="CP063458">
    <property type="protein sequence ID" value="QOV87762.1"/>
    <property type="molecule type" value="Genomic_DNA"/>
</dbReference>
<dbReference type="CDD" id="cd03801">
    <property type="entry name" value="GT4_PimA-like"/>
    <property type="match status" value="1"/>
</dbReference>
<dbReference type="Proteomes" id="UP000593765">
    <property type="component" value="Chromosome"/>
</dbReference>
<evidence type="ECO:0000313" key="3">
    <source>
        <dbReference type="Proteomes" id="UP000593765"/>
    </source>
</evidence>
<accession>A0A7M2WRI5</accession>
<sequence length="386" mass="42233">MNIALVILHADPAKGGAETYTVDLAKALADRGHAISMLASTFSDAVDARIERVEIQQTGATRTARYVSFLDNLDRHLETRRYDIVHAMLPVRRCDLYHPHAGVAIEAVASGHLKHDSAMKQFAAKWANRLNRKRQRFATIEKTLLTPAAGHSVPVVLCLSDYIQSAVRRHYPLPADRFATLVNAVDLAKFNPAAEVERGRATRQSLGISPDKVVGLIVAQDFARKGLREAILAWKQAADPRLVLLVVGKDDFAPYAGLAAGAVRPENLVYAGATRDVRPFYATADFFVLPTRHDPCSLVVLEALAMGLPVISTRFNGACQVMTEGTHGRILNDPADVPTLAGAMSEMLDNAKRHAMRDACLNLRPSLSYETHLDRLCAIYESVPAD</sequence>
<dbReference type="PANTHER" id="PTHR12526">
    <property type="entry name" value="GLYCOSYLTRANSFERASE"/>
    <property type="match status" value="1"/>
</dbReference>
<evidence type="ECO:0000259" key="1">
    <source>
        <dbReference type="Pfam" id="PF13439"/>
    </source>
</evidence>
<dbReference type="GO" id="GO:0016757">
    <property type="term" value="F:glycosyltransferase activity"/>
    <property type="evidence" value="ECO:0007669"/>
    <property type="project" value="UniProtKB-ARBA"/>
</dbReference>
<feature type="domain" description="Glycosyltransferase subfamily 4-like N-terminal" evidence="1">
    <location>
        <begin position="15"/>
        <end position="188"/>
    </location>
</feature>
<dbReference type="Pfam" id="PF13439">
    <property type="entry name" value="Glyco_transf_4"/>
    <property type="match status" value="1"/>
</dbReference>
<dbReference type="AlphaFoldDB" id="A0A7M2WRI5"/>
<dbReference type="PANTHER" id="PTHR12526:SF630">
    <property type="entry name" value="GLYCOSYLTRANSFERASE"/>
    <property type="match status" value="1"/>
</dbReference>
<keyword evidence="3" id="KW-1185">Reference proteome</keyword>
<dbReference type="InterPro" id="IPR028098">
    <property type="entry name" value="Glyco_trans_4-like_N"/>
</dbReference>
<proteinExistence type="predicted"/>
<dbReference type="KEGG" id="hbs:IPV69_15890"/>